<dbReference type="PROSITE" id="PS00737">
    <property type="entry name" value="THIOLASE_2"/>
    <property type="match status" value="1"/>
</dbReference>
<proteinExistence type="inferred from homology"/>
<evidence type="ECO:0008006" key="9">
    <source>
        <dbReference type="Google" id="ProtNLM"/>
    </source>
</evidence>
<feature type="domain" description="Thiolase N-terminal" evidence="6">
    <location>
        <begin position="8"/>
        <end position="269"/>
    </location>
</feature>
<dbReference type="Pfam" id="PF02803">
    <property type="entry name" value="Thiolase_C"/>
    <property type="match status" value="1"/>
</dbReference>
<dbReference type="PANTHER" id="PTHR18919:SF107">
    <property type="entry name" value="ACETYL-COA ACETYLTRANSFERASE, CYTOSOLIC"/>
    <property type="match status" value="1"/>
</dbReference>
<dbReference type="InterPro" id="IPR016039">
    <property type="entry name" value="Thiolase-like"/>
</dbReference>
<dbReference type="InterPro" id="IPR020615">
    <property type="entry name" value="Thiolase_acyl_enz_int_AS"/>
</dbReference>
<dbReference type="GO" id="GO:0005739">
    <property type="term" value="C:mitochondrion"/>
    <property type="evidence" value="ECO:0007669"/>
    <property type="project" value="TreeGrafter"/>
</dbReference>
<comment type="similarity">
    <text evidence="1 5">Belongs to the thiolase-like superfamily. Thiolase family.</text>
</comment>
<dbReference type="PIRSF" id="PIRSF000429">
    <property type="entry name" value="Ac-CoA_Ac_transf"/>
    <property type="match status" value="1"/>
</dbReference>
<feature type="active site" description="Proton acceptor" evidence="4">
    <location>
        <position position="355"/>
    </location>
</feature>
<dbReference type="InterPro" id="IPR020616">
    <property type="entry name" value="Thiolase_N"/>
</dbReference>
<evidence type="ECO:0000256" key="3">
    <source>
        <dbReference type="ARBA" id="ARBA00023315"/>
    </source>
</evidence>
<dbReference type="Pfam" id="PF00108">
    <property type="entry name" value="Thiolase_N"/>
    <property type="match status" value="1"/>
</dbReference>
<feature type="active site" description="Acyl-thioester intermediate" evidence="4">
    <location>
        <position position="93"/>
    </location>
</feature>
<dbReference type="SUPFAM" id="SSF53901">
    <property type="entry name" value="Thiolase-like"/>
    <property type="match status" value="2"/>
</dbReference>
<evidence type="ECO:0000256" key="5">
    <source>
        <dbReference type="RuleBase" id="RU003557"/>
    </source>
</evidence>
<dbReference type="FunFam" id="3.40.47.10:FF:000010">
    <property type="entry name" value="Acetyl-CoA acetyltransferase (Thiolase)"/>
    <property type="match status" value="1"/>
</dbReference>
<dbReference type="PROSITE" id="PS00098">
    <property type="entry name" value="THIOLASE_1"/>
    <property type="match status" value="1"/>
</dbReference>
<gene>
    <name evidence="8" type="ORF">SELO1098_LOCUS21368</name>
</gene>
<sequence length="401" mass="41445">MSVAKKAVFIVGAKRTPFGSFGGSLKHLSATDLAVHSSKAAIAHAKISPEKIDETIFGNVIGSSLDSTYLSRHVGLKTGVPVHKPALTINRLCGSGFETVCIGAEAIQLGNSNITLCGGTENMSQAPMVIDGLSARFGTALGKGLKAEDALWAGLTDSYAKLPMGLTAENLAVKFNITREECDAYGLRSQLLYAKALAAGVFTDEIAPVEVKGKKGPVTISADEHPRPNSKIEDLQKLKAVFKENGAVTAASASGICDGAASLVVASEEAVKANNLTPLTRVVAWCRVGCDPSIMGIGPVEAIRGALKASNLTLQDMDLVEINEAFAAQYLACEKDLGLDPTKCNVNGGAIALGHPLGASGARILTHLSHQLVRTGKTYAVGAACIGGGQGIAVILKNASK</sequence>
<keyword evidence="3 5" id="KW-0012">Acyltransferase</keyword>
<dbReference type="GO" id="GO:0003985">
    <property type="term" value="F:acetyl-CoA C-acetyltransferase activity"/>
    <property type="evidence" value="ECO:0007669"/>
    <property type="project" value="TreeGrafter"/>
</dbReference>
<feature type="active site" description="Proton acceptor" evidence="4">
    <location>
        <position position="385"/>
    </location>
</feature>
<evidence type="ECO:0000259" key="6">
    <source>
        <dbReference type="Pfam" id="PF00108"/>
    </source>
</evidence>
<dbReference type="CDD" id="cd00751">
    <property type="entry name" value="thiolase"/>
    <property type="match status" value="1"/>
</dbReference>
<reference evidence="8" key="1">
    <citation type="submission" date="2021-01" db="EMBL/GenBank/DDBJ databases">
        <authorList>
            <person name="Corre E."/>
            <person name="Pelletier E."/>
            <person name="Niang G."/>
            <person name="Scheremetjew M."/>
            <person name="Finn R."/>
            <person name="Kale V."/>
            <person name="Holt S."/>
            <person name="Cochrane G."/>
            <person name="Meng A."/>
            <person name="Brown T."/>
            <person name="Cohen L."/>
        </authorList>
    </citation>
    <scope>NUCLEOTIDE SEQUENCE</scope>
    <source>
        <strain evidence="8">CCAP 955/1</strain>
    </source>
</reference>
<dbReference type="InterPro" id="IPR020617">
    <property type="entry name" value="Thiolase_C"/>
</dbReference>
<protein>
    <recommendedName>
        <fullName evidence="9">Mitochondrial 3-ketoacyl-coa thiolase</fullName>
    </recommendedName>
</protein>
<evidence type="ECO:0000259" key="7">
    <source>
        <dbReference type="Pfam" id="PF02803"/>
    </source>
</evidence>
<dbReference type="PROSITE" id="PS00099">
    <property type="entry name" value="THIOLASE_3"/>
    <property type="match status" value="1"/>
</dbReference>
<dbReference type="InterPro" id="IPR020610">
    <property type="entry name" value="Thiolase_AS"/>
</dbReference>
<evidence type="ECO:0000256" key="1">
    <source>
        <dbReference type="ARBA" id="ARBA00010982"/>
    </source>
</evidence>
<dbReference type="PANTHER" id="PTHR18919">
    <property type="entry name" value="ACETYL-COA C-ACYLTRANSFERASE"/>
    <property type="match status" value="1"/>
</dbReference>
<dbReference type="Gene3D" id="3.40.47.10">
    <property type="match status" value="2"/>
</dbReference>
<feature type="domain" description="Thiolase C-terminal" evidence="7">
    <location>
        <begin position="276"/>
        <end position="397"/>
    </location>
</feature>
<dbReference type="InterPro" id="IPR002155">
    <property type="entry name" value="Thiolase"/>
</dbReference>
<keyword evidence="2 5" id="KW-0808">Transferase</keyword>
<evidence type="ECO:0000256" key="2">
    <source>
        <dbReference type="ARBA" id="ARBA00022679"/>
    </source>
</evidence>
<dbReference type="InterPro" id="IPR020613">
    <property type="entry name" value="Thiolase_CS"/>
</dbReference>
<accession>A0A7S3HEX1</accession>
<evidence type="ECO:0000313" key="8">
    <source>
        <dbReference type="EMBL" id="CAE0292522.1"/>
    </source>
</evidence>
<dbReference type="AlphaFoldDB" id="A0A7S3HEX1"/>
<organism evidence="8">
    <name type="scientific">Spumella elongata</name>
    <dbReference type="NCBI Taxonomy" id="89044"/>
    <lineage>
        <taxon>Eukaryota</taxon>
        <taxon>Sar</taxon>
        <taxon>Stramenopiles</taxon>
        <taxon>Ochrophyta</taxon>
        <taxon>Chrysophyceae</taxon>
        <taxon>Chromulinales</taxon>
        <taxon>Chromulinaceae</taxon>
        <taxon>Spumella</taxon>
    </lineage>
</organism>
<dbReference type="GO" id="GO:0006635">
    <property type="term" value="P:fatty acid beta-oxidation"/>
    <property type="evidence" value="ECO:0007669"/>
    <property type="project" value="TreeGrafter"/>
</dbReference>
<evidence type="ECO:0000256" key="4">
    <source>
        <dbReference type="PIRSR" id="PIRSR000429-1"/>
    </source>
</evidence>
<dbReference type="NCBIfam" id="TIGR01930">
    <property type="entry name" value="AcCoA-C-Actrans"/>
    <property type="match status" value="1"/>
</dbReference>
<name>A0A7S3HEX1_9STRA</name>
<dbReference type="EMBL" id="HBIC01041709">
    <property type="protein sequence ID" value="CAE0292522.1"/>
    <property type="molecule type" value="Transcribed_RNA"/>
</dbReference>